<gene>
    <name evidence="2" type="ORF">MW046_07990</name>
</gene>
<accession>A0A8T9ZYU9</accession>
<sequence>MTSEGVIASDATKNDFHDQHPNGFSAISVAIAIEDQDEFNEAYFEIIKDKIDKYGIKSPTPIIKDKLINRYVSLWKQEKAREDIVLNLLSIDALDTIYVTETYFQPFWVELYGDEDNEFRRVISHDFVENILFQYYDIISIWKYFERYSSSGSAYTRVLTDDFSGRVCRAYEEVGDYCDRFDAIPYGDMTYPALSMADLVTGLLKQEVYPLRRKEIQEYIQDDTPAYVETESVRQDDLDKIVPYKTDDVRTDLLRPDPTVHFYTGNGLSKDRLKTLDLFDYGCLYAQQHSGCVKLFDESNDRNHLSGDDLIICLDNSSDSFADYEELNSKYSAQVLDRTEALEYLSSEVPPELVL</sequence>
<protein>
    <recommendedName>
        <fullName evidence="1">DUF8203 domain-containing protein</fullName>
    </recommendedName>
</protein>
<dbReference type="RefSeq" id="WP_247992591.1">
    <property type="nucleotide sequence ID" value="NZ_CP096019.1"/>
</dbReference>
<proteinExistence type="predicted"/>
<evidence type="ECO:0000259" key="1">
    <source>
        <dbReference type="Pfam" id="PF26630"/>
    </source>
</evidence>
<name>A0A8T9ZYU9_9EURY</name>
<feature type="domain" description="DUF8203" evidence="1">
    <location>
        <begin position="7"/>
        <end position="251"/>
    </location>
</feature>
<dbReference type="GeneID" id="71927979"/>
<evidence type="ECO:0000313" key="2">
    <source>
        <dbReference type="EMBL" id="UPM41912.1"/>
    </source>
</evidence>
<keyword evidence="3" id="KW-1185">Reference proteome</keyword>
<dbReference type="EMBL" id="CP096019">
    <property type="protein sequence ID" value="UPM41912.1"/>
    <property type="molecule type" value="Genomic_DNA"/>
</dbReference>
<dbReference type="InterPro" id="IPR058516">
    <property type="entry name" value="DUF8203"/>
</dbReference>
<dbReference type="Pfam" id="PF26630">
    <property type="entry name" value="DUF8203"/>
    <property type="match status" value="1"/>
</dbReference>
<dbReference type="KEGG" id="haad:MW046_07990"/>
<dbReference type="AlphaFoldDB" id="A0A8T9ZYU9"/>
<reference evidence="2" key="1">
    <citation type="submission" date="2022-04" db="EMBL/GenBank/DDBJ databases">
        <title>Halocatena sp. nov., isolated from a salt lake.</title>
        <authorList>
            <person name="Cui H.-L."/>
        </authorList>
    </citation>
    <scope>NUCLEOTIDE SEQUENCE</scope>
    <source>
        <strain evidence="2">AD-1</strain>
    </source>
</reference>
<evidence type="ECO:0000313" key="3">
    <source>
        <dbReference type="Proteomes" id="UP000831768"/>
    </source>
</evidence>
<organism evidence="2 3">
    <name type="scientific">Halocatena salina</name>
    <dbReference type="NCBI Taxonomy" id="2934340"/>
    <lineage>
        <taxon>Archaea</taxon>
        <taxon>Methanobacteriati</taxon>
        <taxon>Methanobacteriota</taxon>
        <taxon>Stenosarchaea group</taxon>
        <taxon>Halobacteria</taxon>
        <taxon>Halobacteriales</taxon>
        <taxon>Natronomonadaceae</taxon>
        <taxon>Halocatena</taxon>
    </lineage>
</organism>
<dbReference type="Proteomes" id="UP000831768">
    <property type="component" value="Chromosome"/>
</dbReference>